<proteinExistence type="predicted"/>
<dbReference type="Proteomes" id="UP000250321">
    <property type="component" value="Unassembled WGS sequence"/>
</dbReference>
<gene>
    <name evidence="1" type="ORF">Pyn_10254</name>
</gene>
<keyword evidence="2" id="KW-1185">Reference proteome</keyword>
<sequence length="271" mass="31521">MLVHVKRYFKEHKEIVNGICDAPEEAYQFIQGWEKSHQQGFNGSTIMSGWLGEVPYAYNIKRSGIEKKSKSNRCEGFVSGSGGPLVWKYLESCMHNMSVRSSEELFQNVKRAVLYATLFDPYSGGYVRVFDVKKTKTIKVYDELVMVALLDNYNALSSHLSKSLFFLFHKDDYEYTHDINMKVNQGFKMHFDEETYLRNVVIKQGIPYIVRLVHFKRPIDEIYENLKRKNSQRIVPREVQDLQSVEIEEIGKAPILCGKLSEELVRIVQDL</sequence>
<evidence type="ECO:0000313" key="2">
    <source>
        <dbReference type="Proteomes" id="UP000250321"/>
    </source>
</evidence>
<name>A0A314YPN8_PRUYE</name>
<dbReference type="EMBL" id="PJQY01000504">
    <property type="protein sequence ID" value="PQQ10465.1"/>
    <property type="molecule type" value="Genomic_DNA"/>
</dbReference>
<protein>
    <submittedName>
        <fullName evidence="1">Uncharacterized protein</fullName>
    </submittedName>
</protein>
<reference evidence="1 2" key="1">
    <citation type="submission" date="2018-02" db="EMBL/GenBank/DDBJ databases">
        <title>Draft genome of wild Prunus yedoensis var. nudiflora.</title>
        <authorList>
            <person name="Baek S."/>
            <person name="Kim J.-H."/>
            <person name="Choi K."/>
            <person name="Kim G.-B."/>
            <person name="Cho A."/>
            <person name="Jang H."/>
            <person name="Shin C.-H."/>
            <person name="Yu H.-J."/>
            <person name="Mun J.-H."/>
        </authorList>
    </citation>
    <scope>NUCLEOTIDE SEQUENCE [LARGE SCALE GENOMIC DNA]</scope>
    <source>
        <strain evidence="2">cv. Jeju island</strain>
        <tissue evidence="1">Leaf</tissue>
    </source>
</reference>
<accession>A0A314YPN8</accession>
<evidence type="ECO:0000313" key="1">
    <source>
        <dbReference type="EMBL" id="PQQ10465.1"/>
    </source>
</evidence>
<dbReference type="Gene3D" id="3.60.20.10">
    <property type="entry name" value="Glutamine Phosphoribosylpyrophosphate, subunit 1, domain 1"/>
    <property type="match status" value="1"/>
</dbReference>
<dbReference type="InterPro" id="IPR029055">
    <property type="entry name" value="Ntn_hydrolases_N"/>
</dbReference>
<dbReference type="SUPFAM" id="SSF56235">
    <property type="entry name" value="N-terminal nucleophile aminohydrolases (Ntn hydrolases)"/>
    <property type="match status" value="1"/>
</dbReference>
<dbReference type="AlphaFoldDB" id="A0A314YPN8"/>
<organism evidence="1 2">
    <name type="scientific">Prunus yedoensis var. nudiflora</name>
    <dbReference type="NCBI Taxonomy" id="2094558"/>
    <lineage>
        <taxon>Eukaryota</taxon>
        <taxon>Viridiplantae</taxon>
        <taxon>Streptophyta</taxon>
        <taxon>Embryophyta</taxon>
        <taxon>Tracheophyta</taxon>
        <taxon>Spermatophyta</taxon>
        <taxon>Magnoliopsida</taxon>
        <taxon>eudicotyledons</taxon>
        <taxon>Gunneridae</taxon>
        <taxon>Pentapetalae</taxon>
        <taxon>rosids</taxon>
        <taxon>fabids</taxon>
        <taxon>Rosales</taxon>
        <taxon>Rosaceae</taxon>
        <taxon>Amygdaloideae</taxon>
        <taxon>Amygdaleae</taxon>
        <taxon>Prunus</taxon>
    </lineage>
</organism>
<comment type="caution">
    <text evidence="1">The sequence shown here is derived from an EMBL/GenBank/DDBJ whole genome shotgun (WGS) entry which is preliminary data.</text>
</comment>